<gene>
    <name evidence="1" type="ORF">R1sor_020764</name>
</gene>
<evidence type="ECO:0000313" key="1">
    <source>
        <dbReference type="EMBL" id="KAL3677808.1"/>
    </source>
</evidence>
<keyword evidence="2" id="KW-1185">Reference proteome</keyword>
<dbReference type="AlphaFoldDB" id="A0ABD3GF60"/>
<accession>A0ABD3GF60</accession>
<name>A0ABD3GF60_9MARC</name>
<dbReference type="EMBL" id="JBJQOH010000007">
    <property type="protein sequence ID" value="KAL3677808.1"/>
    <property type="molecule type" value="Genomic_DNA"/>
</dbReference>
<reference evidence="1 2" key="1">
    <citation type="submission" date="2024-09" db="EMBL/GenBank/DDBJ databases">
        <title>Chromosome-scale assembly of Riccia sorocarpa.</title>
        <authorList>
            <person name="Paukszto L."/>
        </authorList>
    </citation>
    <scope>NUCLEOTIDE SEQUENCE [LARGE SCALE GENOMIC DNA]</scope>
    <source>
        <strain evidence="1">LP-2024</strain>
        <tissue evidence="1">Aerial parts of the thallus</tissue>
    </source>
</reference>
<sequence>MESVLESPAFDKKFDIKPDPYPSVPGAEECKRVELQRNMEKYGRRQDVYNMLFRYLNDLLTTQPEDPLEFMVKWATKEAKNPDRVKPPVEIDRSCDKYNLQVDLKKKDIQKGKGVAAKSKH</sequence>
<evidence type="ECO:0000313" key="2">
    <source>
        <dbReference type="Proteomes" id="UP001633002"/>
    </source>
</evidence>
<protein>
    <submittedName>
        <fullName evidence="1">Uncharacterized protein</fullName>
    </submittedName>
</protein>
<proteinExistence type="predicted"/>
<organism evidence="1 2">
    <name type="scientific">Riccia sorocarpa</name>
    <dbReference type="NCBI Taxonomy" id="122646"/>
    <lineage>
        <taxon>Eukaryota</taxon>
        <taxon>Viridiplantae</taxon>
        <taxon>Streptophyta</taxon>
        <taxon>Embryophyta</taxon>
        <taxon>Marchantiophyta</taxon>
        <taxon>Marchantiopsida</taxon>
        <taxon>Marchantiidae</taxon>
        <taxon>Marchantiales</taxon>
        <taxon>Ricciaceae</taxon>
        <taxon>Riccia</taxon>
    </lineage>
</organism>
<comment type="caution">
    <text evidence="1">The sequence shown here is derived from an EMBL/GenBank/DDBJ whole genome shotgun (WGS) entry which is preliminary data.</text>
</comment>
<dbReference type="Proteomes" id="UP001633002">
    <property type="component" value="Unassembled WGS sequence"/>
</dbReference>